<evidence type="ECO:0000313" key="5">
    <source>
        <dbReference type="Proteomes" id="UP001341136"/>
    </source>
</evidence>
<feature type="transmembrane region" description="Helical" evidence="2">
    <location>
        <begin position="603"/>
        <end position="626"/>
    </location>
</feature>
<keyword evidence="2" id="KW-1133">Transmembrane helix</keyword>
<feature type="transmembrane region" description="Helical" evidence="2">
    <location>
        <begin position="956"/>
        <end position="979"/>
    </location>
</feature>
<keyword evidence="2" id="KW-0812">Transmembrane</keyword>
<organism evidence="4 5">
    <name type="scientific">Shouchella rhizosphaerae</name>
    <dbReference type="NCBI Taxonomy" id="866786"/>
    <lineage>
        <taxon>Bacteria</taxon>
        <taxon>Bacillati</taxon>
        <taxon>Bacillota</taxon>
        <taxon>Bacilli</taxon>
        <taxon>Bacillales</taxon>
        <taxon>Bacillaceae</taxon>
        <taxon>Shouchella</taxon>
    </lineage>
</organism>
<dbReference type="Proteomes" id="UP001341136">
    <property type="component" value="Chromosome"/>
</dbReference>
<feature type="transmembrane region" description="Helical" evidence="2">
    <location>
        <begin position="747"/>
        <end position="773"/>
    </location>
</feature>
<proteinExistence type="predicted"/>
<dbReference type="Pfam" id="PF10145">
    <property type="entry name" value="PhageMin_Tail"/>
    <property type="match status" value="1"/>
</dbReference>
<dbReference type="RefSeq" id="WP_338465079.1">
    <property type="nucleotide sequence ID" value="NZ_CP144921.1"/>
</dbReference>
<dbReference type="InterPro" id="IPR016024">
    <property type="entry name" value="ARM-type_fold"/>
</dbReference>
<evidence type="ECO:0000256" key="1">
    <source>
        <dbReference type="ARBA" id="ARBA00022612"/>
    </source>
</evidence>
<dbReference type="InterPro" id="IPR001763">
    <property type="entry name" value="Rhodanese-like_dom"/>
</dbReference>
<sequence length="1183" mass="123196">MEQNILVKIGGDISGLSQSLSQAGSQLSQFTRDTQSGFQAVGTAGKWITGAGAALAGGLGMAVKTAMNFETQMSRVGALSGATDKELTSLTDTAKHLGNTTVFSASQAADGMAFLAMAGYKTNDIISAMPGLLNMAAAGQTELGETADITSNILQGFGLQAEETGRVADVLTKAFTNSNVDLQMLGETMKYVAPQAAAAGFSLEEMAAASGLLGNAGIQASMAGTSLRGMLERFSGPVPKAKKLMKELGIEVVNADGSMKSLADIVDEVTRATDGMGEAQKLAAVKTLVGSRASASFLALMEAGGDSLRDFTKELENSAGTAEEIAAKQLDNLNGSFILLQSALEGAAIALSYALVPAIRFVADFLTTLVSMFNGLSENSKALVGVLLALAAGFMLIVGPLMILISMIPGFIAGFGAIAGMLGITSTALAVILGKIALVAGAIILIPSALYIAYQEFEWFRNALAAIWNGIVASANWVWNALKAGATAAISGLSVAFSGLSAAADNVVPALMAAWKWLTQTAVVIGERLIPVIDTLKTAFAGLGVLLTGDFGRAAEILAQILPEPVVSAIIAGAEYVKGALTNLVTAVSNAFLNADFTGIVQYIPAIIGIFLGGLPRLVLAGASFLPHLEQGIKTYLPALLDGLVNLVQSLVDSFVQALPGFLTAGMEIVHTLIEGILMALPVILEAAVMLVTTLVQMIVENLPMLLELGVSIITTLSEGIYTAIPLILELANTLLSSIVEAITTYLPLILGAGVMLVGELLNGILTALPLVIEMATNIMNSMVDTILTLLPLLIETGMTLLMTLIEGLVAALPELLNTALDLVLAVVNMIIDSLPIIIEAGIQVVQALIEGIVAMLPSLILTALELIITTAGIIMENLPTILQAGAEILITLVKGIFSMLPTLIMTAFMLVAEVGATLIDNLPTILDAGKELLLALIRGITEVLPMLIQTGFELIFELIGALFTLLPEILAAGGVLLWELIKGIAALIPELISAGWDVVVALAGAIVESVPKLYDAGVDLIKGLWEGIGSVKDWIMGKIGGFMDDIVGGIKNFFGIKSPSRLFRDDIGQWLPKGLAVGIEGDLGSVDKAIGAMTALVPRQIDPPRMKPLEVARPNVRGSGGLTGVIERQDTATNAAQARQGGGITLVYQGSGTREQADEFADWISERLSAQARMSDLYNGIR</sequence>
<accession>A0ABZ2CZ41</accession>
<keyword evidence="5" id="KW-1185">Reference proteome</keyword>
<feature type="transmembrane region" description="Helical" evidence="2">
    <location>
        <begin position="845"/>
        <end position="869"/>
    </location>
</feature>
<feature type="transmembrane region" description="Helical" evidence="2">
    <location>
        <begin position="411"/>
        <end position="431"/>
    </location>
</feature>
<feature type="transmembrane region" description="Helical" evidence="2">
    <location>
        <begin position="889"/>
        <end position="913"/>
    </location>
</feature>
<reference evidence="4 5" key="1">
    <citation type="submission" date="2024-01" db="EMBL/GenBank/DDBJ databases">
        <title>Culturomics analysis of mouse respiratory tract.</title>
        <authorList>
            <person name="Phillips A.M."/>
            <person name="Collette N.M."/>
            <person name="Mageeney C.M."/>
            <person name="Sinha A."/>
            <person name="Hern K.E."/>
            <person name="Arkin A.P."/>
            <person name="Williams K.P."/>
            <person name="Branda S."/>
        </authorList>
    </citation>
    <scope>NUCLEOTIDE SEQUENCE [LARGE SCALE GENOMIC DNA]</scope>
    <source>
        <strain evidence="4 5">CP20</strain>
    </source>
</reference>
<feature type="transmembrane region" description="Helical" evidence="2">
    <location>
        <begin position="793"/>
        <end position="813"/>
    </location>
</feature>
<feature type="transmembrane region" description="Helical" evidence="2">
    <location>
        <begin position="436"/>
        <end position="454"/>
    </location>
</feature>
<feature type="transmembrane region" description="Helical" evidence="2">
    <location>
        <begin position="382"/>
        <end position="405"/>
    </location>
</feature>
<dbReference type="PANTHER" id="PTHR37813">
    <property type="entry name" value="FELS-2 PROPHAGE PROTEIN"/>
    <property type="match status" value="1"/>
</dbReference>
<dbReference type="PANTHER" id="PTHR37813:SF1">
    <property type="entry name" value="FELS-2 PROPHAGE PROTEIN"/>
    <property type="match status" value="1"/>
</dbReference>
<gene>
    <name evidence="4" type="ORF">V5G21_00550</name>
</gene>
<dbReference type="EMBL" id="CP144921">
    <property type="protein sequence ID" value="WWA30318.1"/>
    <property type="molecule type" value="Genomic_DNA"/>
</dbReference>
<keyword evidence="2" id="KW-0472">Membrane</keyword>
<feature type="transmembrane region" description="Helical" evidence="2">
    <location>
        <begin position="677"/>
        <end position="700"/>
    </location>
</feature>
<dbReference type="SUPFAM" id="SSF48371">
    <property type="entry name" value="ARM repeat"/>
    <property type="match status" value="1"/>
</dbReference>
<dbReference type="NCBIfam" id="TIGR01760">
    <property type="entry name" value="tape_meas_TP901"/>
    <property type="match status" value="1"/>
</dbReference>
<keyword evidence="1" id="KW-1188">Viral release from host cell</keyword>
<evidence type="ECO:0000313" key="4">
    <source>
        <dbReference type="EMBL" id="WWA30318.1"/>
    </source>
</evidence>
<protein>
    <submittedName>
        <fullName evidence="4">Phage tail tape measure protein</fullName>
    </submittedName>
</protein>
<dbReference type="InterPro" id="IPR010090">
    <property type="entry name" value="Phage_tape_meas"/>
</dbReference>
<evidence type="ECO:0000256" key="2">
    <source>
        <dbReference type="SAM" id="Phobius"/>
    </source>
</evidence>
<evidence type="ECO:0000259" key="3">
    <source>
        <dbReference type="PROSITE" id="PS50206"/>
    </source>
</evidence>
<feature type="transmembrane region" description="Helical" evidence="2">
    <location>
        <begin position="820"/>
        <end position="839"/>
    </location>
</feature>
<feature type="domain" description="Rhodanese" evidence="3">
    <location>
        <begin position="239"/>
        <end position="271"/>
    </location>
</feature>
<dbReference type="PROSITE" id="PS50206">
    <property type="entry name" value="RHODANESE_3"/>
    <property type="match status" value="1"/>
</dbReference>
<name>A0ABZ2CZ41_9BACI</name>